<keyword evidence="2" id="KW-1185">Reference proteome</keyword>
<comment type="caution">
    <text evidence="1">The sequence shown here is derived from an EMBL/GenBank/DDBJ whole genome shotgun (WGS) entry which is preliminary data.</text>
</comment>
<organism evidence="1 2">
    <name type="scientific">Zymoseptoria brevis</name>
    <dbReference type="NCBI Taxonomy" id="1047168"/>
    <lineage>
        <taxon>Eukaryota</taxon>
        <taxon>Fungi</taxon>
        <taxon>Dikarya</taxon>
        <taxon>Ascomycota</taxon>
        <taxon>Pezizomycotina</taxon>
        <taxon>Dothideomycetes</taxon>
        <taxon>Dothideomycetidae</taxon>
        <taxon>Mycosphaerellales</taxon>
        <taxon>Mycosphaerellaceae</taxon>
        <taxon>Zymoseptoria</taxon>
    </lineage>
</organism>
<dbReference type="STRING" id="1047168.A0A0F4GSN7"/>
<proteinExistence type="predicted"/>
<dbReference type="Proteomes" id="UP000033647">
    <property type="component" value="Unassembled WGS sequence"/>
</dbReference>
<dbReference type="AlphaFoldDB" id="A0A0F4GSN7"/>
<reference evidence="1 2" key="1">
    <citation type="submission" date="2015-03" db="EMBL/GenBank/DDBJ databases">
        <title>RNA-seq based gene annotation and comparative genomics of four Zymoseptoria species reveal species-specific pathogenicity related genes and transposable element activity.</title>
        <authorList>
            <person name="Grandaubert J."/>
            <person name="Bhattacharyya A."/>
            <person name="Stukenbrock E.H."/>
        </authorList>
    </citation>
    <scope>NUCLEOTIDE SEQUENCE [LARGE SCALE GENOMIC DNA]</scope>
    <source>
        <strain evidence="1 2">Zb18110</strain>
    </source>
</reference>
<evidence type="ECO:0000313" key="1">
    <source>
        <dbReference type="EMBL" id="KJY00264.1"/>
    </source>
</evidence>
<sequence>MSSPAKLSAALTAFPPADGWTTVDSEALRKAGKTSEVVELLRHIPYLDDEGLLIWDGDIPNLHYASSAKCLMEDHYPLLGHCVYLTSGGGKGYSLILDTQNDTITEYRIPYSTMPSMKLPKTELWRAQIMLPAEEFLALWTESTARLVAEGKTEGRLWYPDLQKLMAAGERRGSESVQSIIVVNGNHSHRNGTLLCLCFKQGGTCISLALKLGCALSLKTSAAPTTALFFDTTSHP</sequence>
<evidence type="ECO:0000313" key="2">
    <source>
        <dbReference type="Proteomes" id="UP000033647"/>
    </source>
</evidence>
<dbReference type="EMBL" id="LAFY01000329">
    <property type="protein sequence ID" value="KJY00264.1"/>
    <property type="molecule type" value="Genomic_DNA"/>
</dbReference>
<accession>A0A0F4GSN7</accession>
<protein>
    <submittedName>
        <fullName evidence="1">Uncharacterized protein</fullName>
    </submittedName>
</protein>
<gene>
    <name evidence="1" type="ORF">TI39_contig337g00006</name>
</gene>
<dbReference type="OrthoDB" id="5343383at2759"/>
<name>A0A0F4GSN7_9PEZI</name>